<keyword evidence="4" id="KW-1185">Reference proteome</keyword>
<organism evidence="3 4">
    <name type="scientific">Mycena sanguinolenta</name>
    <dbReference type="NCBI Taxonomy" id="230812"/>
    <lineage>
        <taxon>Eukaryota</taxon>
        <taxon>Fungi</taxon>
        <taxon>Dikarya</taxon>
        <taxon>Basidiomycota</taxon>
        <taxon>Agaricomycotina</taxon>
        <taxon>Agaricomycetes</taxon>
        <taxon>Agaricomycetidae</taxon>
        <taxon>Agaricales</taxon>
        <taxon>Marasmiineae</taxon>
        <taxon>Mycenaceae</taxon>
        <taxon>Mycena</taxon>
    </lineage>
</organism>
<dbReference type="Pfam" id="PF20153">
    <property type="entry name" value="DUF6535"/>
    <property type="match status" value="1"/>
</dbReference>
<dbReference type="InterPro" id="IPR045338">
    <property type="entry name" value="DUF6535"/>
</dbReference>
<accession>A0A8H6YWY9</accession>
<dbReference type="EMBL" id="JACAZH010000005">
    <property type="protein sequence ID" value="KAF7367958.1"/>
    <property type="molecule type" value="Genomic_DNA"/>
</dbReference>
<evidence type="ECO:0000313" key="4">
    <source>
        <dbReference type="Proteomes" id="UP000623467"/>
    </source>
</evidence>
<proteinExistence type="predicted"/>
<dbReference type="Proteomes" id="UP000623467">
    <property type="component" value="Unassembled WGS sequence"/>
</dbReference>
<protein>
    <recommendedName>
        <fullName evidence="2">DUF6535 domain-containing protein</fullName>
    </recommendedName>
</protein>
<feature type="domain" description="DUF6535" evidence="2">
    <location>
        <begin position="3"/>
        <end position="130"/>
    </location>
</feature>
<sequence>MLALFSAIVTAFLVPSLDDVKQTDGAQTDPAKFDISSESFHPESSAIRANIFYSISLISGLSLAILAIAYRAYVNMAAESGHSVPANSSTDLKLRWTSAEALLQPTIETLPMILLFPVILFVAGLVDTFFSMA</sequence>
<feature type="transmembrane region" description="Helical" evidence="1">
    <location>
        <begin position="112"/>
        <end position="132"/>
    </location>
</feature>
<reference evidence="3" key="1">
    <citation type="submission" date="2020-05" db="EMBL/GenBank/DDBJ databases">
        <title>Mycena genomes resolve the evolution of fungal bioluminescence.</title>
        <authorList>
            <person name="Tsai I.J."/>
        </authorList>
    </citation>
    <scope>NUCLEOTIDE SEQUENCE</scope>
    <source>
        <strain evidence="3">160909Yilan</strain>
    </source>
</reference>
<dbReference type="AlphaFoldDB" id="A0A8H6YWY9"/>
<comment type="caution">
    <text evidence="3">The sequence shown here is derived from an EMBL/GenBank/DDBJ whole genome shotgun (WGS) entry which is preliminary data.</text>
</comment>
<keyword evidence="1" id="KW-0812">Transmembrane</keyword>
<evidence type="ECO:0000256" key="1">
    <source>
        <dbReference type="SAM" id="Phobius"/>
    </source>
</evidence>
<dbReference type="OrthoDB" id="3022627at2759"/>
<evidence type="ECO:0000259" key="2">
    <source>
        <dbReference type="Pfam" id="PF20153"/>
    </source>
</evidence>
<name>A0A8H6YWY9_9AGAR</name>
<keyword evidence="1" id="KW-0472">Membrane</keyword>
<evidence type="ECO:0000313" key="3">
    <source>
        <dbReference type="EMBL" id="KAF7367958.1"/>
    </source>
</evidence>
<feature type="transmembrane region" description="Helical" evidence="1">
    <location>
        <begin position="49"/>
        <end position="70"/>
    </location>
</feature>
<gene>
    <name evidence="3" type="ORF">MSAN_00861000</name>
</gene>
<keyword evidence="1" id="KW-1133">Transmembrane helix</keyword>